<dbReference type="AlphaFoldDB" id="A0A822YRX2"/>
<protein>
    <submittedName>
        <fullName evidence="1">Uncharacterized protein</fullName>
    </submittedName>
</protein>
<reference evidence="1 2" key="1">
    <citation type="journal article" date="2020" name="Mol. Biol. Evol.">
        <title>Distinct Expression and Methylation Patterns for Genes with Different Fates following a Single Whole-Genome Duplication in Flowering Plants.</title>
        <authorList>
            <person name="Shi T."/>
            <person name="Rahmani R.S."/>
            <person name="Gugger P.F."/>
            <person name="Wang M."/>
            <person name="Li H."/>
            <person name="Zhang Y."/>
            <person name="Li Z."/>
            <person name="Wang Q."/>
            <person name="Van de Peer Y."/>
            <person name="Marchal K."/>
            <person name="Chen J."/>
        </authorList>
    </citation>
    <scope>NUCLEOTIDE SEQUENCE [LARGE SCALE GENOMIC DNA]</scope>
    <source>
        <tissue evidence="1">Leaf</tissue>
    </source>
</reference>
<organism evidence="1 2">
    <name type="scientific">Nelumbo nucifera</name>
    <name type="common">Sacred lotus</name>
    <dbReference type="NCBI Taxonomy" id="4432"/>
    <lineage>
        <taxon>Eukaryota</taxon>
        <taxon>Viridiplantae</taxon>
        <taxon>Streptophyta</taxon>
        <taxon>Embryophyta</taxon>
        <taxon>Tracheophyta</taxon>
        <taxon>Spermatophyta</taxon>
        <taxon>Magnoliopsida</taxon>
        <taxon>Proteales</taxon>
        <taxon>Nelumbonaceae</taxon>
        <taxon>Nelumbo</taxon>
    </lineage>
</organism>
<gene>
    <name evidence="1" type="ORF">HUJ06_005513</name>
</gene>
<dbReference type="EMBL" id="DUZY01000004">
    <property type="protein sequence ID" value="DAD34873.1"/>
    <property type="molecule type" value="Genomic_DNA"/>
</dbReference>
<comment type="caution">
    <text evidence="1">The sequence shown here is derived from an EMBL/GenBank/DDBJ whole genome shotgun (WGS) entry which is preliminary data.</text>
</comment>
<keyword evidence="2" id="KW-1185">Reference proteome</keyword>
<name>A0A822YRX2_NELNU</name>
<accession>A0A822YRX2</accession>
<sequence>MEYGRLVEVDLGEKKGEPSNLFENLLSDDDEQWYLMNSSVSSCKLQS</sequence>
<evidence type="ECO:0000313" key="2">
    <source>
        <dbReference type="Proteomes" id="UP000607653"/>
    </source>
</evidence>
<evidence type="ECO:0000313" key="1">
    <source>
        <dbReference type="EMBL" id="DAD34873.1"/>
    </source>
</evidence>
<dbReference type="Proteomes" id="UP000607653">
    <property type="component" value="Unassembled WGS sequence"/>
</dbReference>
<proteinExistence type="predicted"/>